<dbReference type="Gene3D" id="2.60.120.200">
    <property type="match status" value="1"/>
</dbReference>
<comment type="similarity">
    <text evidence="2">Belongs to the glycosyl hydrolase 16 family.</text>
</comment>
<evidence type="ECO:0000256" key="4">
    <source>
        <dbReference type="ARBA" id="ARBA00022801"/>
    </source>
</evidence>
<dbReference type="Pfam" id="PF26113">
    <property type="entry name" value="GH16_XgeA"/>
    <property type="match status" value="1"/>
</dbReference>
<dbReference type="PROSITE" id="PS51762">
    <property type="entry name" value="GH16_2"/>
    <property type="match status" value="1"/>
</dbReference>
<dbReference type="OrthoDB" id="192832at2759"/>
<dbReference type="InterPro" id="IPR013320">
    <property type="entry name" value="ConA-like_dom_sf"/>
</dbReference>
<dbReference type="GO" id="GO:0052861">
    <property type="term" value="F:endo-1,3(4)-beta-glucanase activity"/>
    <property type="evidence" value="ECO:0007669"/>
    <property type="project" value="UniProtKB-EC"/>
</dbReference>
<proteinExistence type="inferred from homology"/>
<dbReference type="EC" id="3.2.1.6" evidence="3"/>
<feature type="compositionally biased region" description="Polar residues" evidence="6">
    <location>
        <begin position="363"/>
        <end position="379"/>
    </location>
</feature>
<feature type="signal peptide" evidence="7">
    <location>
        <begin position="1"/>
        <end position="18"/>
    </location>
</feature>
<evidence type="ECO:0000256" key="2">
    <source>
        <dbReference type="ARBA" id="ARBA00006865"/>
    </source>
</evidence>
<evidence type="ECO:0000256" key="6">
    <source>
        <dbReference type="SAM" id="MobiDB-lite"/>
    </source>
</evidence>
<dbReference type="AlphaFoldDB" id="A0A6A6ISK8"/>
<dbReference type="SUPFAM" id="SSF49899">
    <property type="entry name" value="Concanavalin A-like lectins/glucanases"/>
    <property type="match status" value="1"/>
</dbReference>
<evidence type="ECO:0000256" key="5">
    <source>
        <dbReference type="ARBA" id="ARBA00023295"/>
    </source>
</evidence>
<feature type="chain" id="PRO_5025482565" description="endo-1,3(4)-beta-glucanase" evidence="7">
    <location>
        <begin position="19"/>
        <end position="585"/>
    </location>
</feature>
<evidence type="ECO:0000259" key="8">
    <source>
        <dbReference type="PROSITE" id="PS51762"/>
    </source>
</evidence>
<keyword evidence="10" id="KW-1185">Reference proteome</keyword>
<accession>A0A6A6ISK8</accession>
<dbReference type="PANTHER" id="PTHR10963">
    <property type="entry name" value="GLYCOSYL HYDROLASE-RELATED"/>
    <property type="match status" value="1"/>
</dbReference>
<dbReference type="GO" id="GO:0009251">
    <property type="term" value="P:glucan catabolic process"/>
    <property type="evidence" value="ECO:0007669"/>
    <property type="project" value="TreeGrafter"/>
</dbReference>
<feature type="region of interest" description="Disordered" evidence="6">
    <location>
        <begin position="558"/>
        <end position="585"/>
    </location>
</feature>
<dbReference type="GeneID" id="54579899"/>
<evidence type="ECO:0000256" key="1">
    <source>
        <dbReference type="ARBA" id="ARBA00000124"/>
    </source>
</evidence>
<evidence type="ECO:0000256" key="7">
    <source>
        <dbReference type="SAM" id="SignalP"/>
    </source>
</evidence>
<dbReference type="RefSeq" id="XP_033688273.1">
    <property type="nucleotide sequence ID" value="XM_033826569.1"/>
</dbReference>
<protein>
    <recommendedName>
        <fullName evidence="3">endo-1,3(4)-beta-glucanase</fullName>
        <ecNumber evidence="3">3.2.1.6</ecNumber>
    </recommendedName>
</protein>
<dbReference type="EMBL" id="ML987191">
    <property type="protein sequence ID" value="KAF2253269.1"/>
    <property type="molecule type" value="Genomic_DNA"/>
</dbReference>
<evidence type="ECO:0000313" key="9">
    <source>
        <dbReference type="EMBL" id="KAF2253269.1"/>
    </source>
</evidence>
<dbReference type="Proteomes" id="UP000800094">
    <property type="component" value="Unassembled WGS sequence"/>
</dbReference>
<reference evidence="9" key="1">
    <citation type="journal article" date="2020" name="Stud. Mycol.">
        <title>101 Dothideomycetes genomes: a test case for predicting lifestyles and emergence of pathogens.</title>
        <authorList>
            <person name="Haridas S."/>
            <person name="Albert R."/>
            <person name="Binder M."/>
            <person name="Bloem J."/>
            <person name="Labutti K."/>
            <person name="Salamov A."/>
            <person name="Andreopoulos B."/>
            <person name="Baker S."/>
            <person name="Barry K."/>
            <person name="Bills G."/>
            <person name="Bluhm B."/>
            <person name="Cannon C."/>
            <person name="Castanera R."/>
            <person name="Culley D."/>
            <person name="Daum C."/>
            <person name="Ezra D."/>
            <person name="Gonzalez J."/>
            <person name="Henrissat B."/>
            <person name="Kuo A."/>
            <person name="Liang C."/>
            <person name="Lipzen A."/>
            <person name="Lutzoni F."/>
            <person name="Magnuson J."/>
            <person name="Mondo S."/>
            <person name="Nolan M."/>
            <person name="Ohm R."/>
            <person name="Pangilinan J."/>
            <person name="Park H.-J."/>
            <person name="Ramirez L."/>
            <person name="Alfaro M."/>
            <person name="Sun H."/>
            <person name="Tritt A."/>
            <person name="Yoshinaga Y."/>
            <person name="Zwiers L.-H."/>
            <person name="Turgeon B."/>
            <person name="Goodwin S."/>
            <person name="Spatafora J."/>
            <person name="Crous P."/>
            <person name="Grigoriev I."/>
        </authorList>
    </citation>
    <scope>NUCLEOTIDE SEQUENCE</scope>
    <source>
        <strain evidence="9">CBS 122368</strain>
    </source>
</reference>
<dbReference type="InterPro" id="IPR050546">
    <property type="entry name" value="Glycosyl_Hydrlase_16"/>
</dbReference>
<keyword evidence="5" id="KW-0326">Glycosidase</keyword>
<gene>
    <name evidence="9" type="ORF">BU26DRAFT_501481</name>
</gene>
<dbReference type="PANTHER" id="PTHR10963:SF24">
    <property type="entry name" value="GLYCOSIDASE C21B10.07-RELATED"/>
    <property type="match status" value="1"/>
</dbReference>
<dbReference type="CDD" id="cd02181">
    <property type="entry name" value="GH16_fungal_Lam16A_glucanase"/>
    <property type="match status" value="1"/>
</dbReference>
<sequence length="585" mass="60875">MHFSTFASAAALFQLSIAGYVLEDDYMSDFYGSFDFFTDPDPTHGFVKYVDEATARSSNLINASTTVPVEWGVDTTTKPTDGRPSIRLASKKTYNTGLVVIDVQHMPFGCGTWPAFWMVGPDWPNGGEIDVLEGVHEQETNAITLHTNSGCSIATDGNAFAGDVSTSNCDVKAPNQDENAGCSIKQQSSKSYGAGLNGNGGGVYATEWTTDAISVYFFPRGEVPQDVLGDSPDPSGWGTPAARFASSSCNIEQHFKEQQIVFDTTFCGDWAGNTWSSSSCASKAATCNEYVQNNPEAFTDAFWTVNALKVYSNNGEAPQPSEPASPPESSAVPVPTGETTEVPIPSVTGLPSIIPTIEPPNPSDSSVAVSKPVPTSSGIDSPPIIDPSTVPTAPSETPVPSAPAPSGVPSGPRRSRGGHHGRPTQSLNNNVVAPTGGTGDGNMGGFQWPSGGSGDAESNPVPSGTAAPFPVPGNSTIPLPTGTGTGVPSQFTSIALNISSVPAETAIGAQPTNLESMPSFGDATATPSVTAPAVPTVTDINEVVETVYKTVVVTVTPGETPAPGSRRARHVRAHRRRMVQHNGGR</sequence>
<keyword evidence="4 9" id="KW-0378">Hydrolase</keyword>
<keyword evidence="7" id="KW-0732">Signal</keyword>
<name>A0A6A6ISK8_9PLEO</name>
<dbReference type="FunFam" id="2.60.120.200:FF:000114">
    <property type="entry name" value="Probable endo-1,3(4)-beta-glucanase NFIA_089530"/>
    <property type="match status" value="1"/>
</dbReference>
<evidence type="ECO:0000313" key="10">
    <source>
        <dbReference type="Proteomes" id="UP000800094"/>
    </source>
</evidence>
<evidence type="ECO:0000256" key="3">
    <source>
        <dbReference type="ARBA" id="ARBA00012599"/>
    </source>
</evidence>
<feature type="compositionally biased region" description="Basic residues" evidence="6">
    <location>
        <begin position="566"/>
        <end position="585"/>
    </location>
</feature>
<comment type="catalytic activity">
    <reaction evidence="1">
        <text>Endohydrolysis of (1-&gt;3)- or (1-&gt;4)-linkages in beta-D-glucans when the glucose residue whose reducing group is involved in the linkage to be hydrolyzed is itself substituted at C-3.</text>
        <dbReference type="EC" id="3.2.1.6"/>
    </reaction>
</comment>
<feature type="region of interest" description="Disordered" evidence="6">
    <location>
        <begin position="314"/>
        <end position="475"/>
    </location>
</feature>
<feature type="domain" description="GH16" evidence="8">
    <location>
        <begin position="34"/>
        <end position="279"/>
    </location>
</feature>
<organism evidence="9 10">
    <name type="scientific">Trematosphaeria pertusa</name>
    <dbReference type="NCBI Taxonomy" id="390896"/>
    <lineage>
        <taxon>Eukaryota</taxon>
        <taxon>Fungi</taxon>
        <taxon>Dikarya</taxon>
        <taxon>Ascomycota</taxon>
        <taxon>Pezizomycotina</taxon>
        <taxon>Dothideomycetes</taxon>
        <taxon>Pleosporomycetidae</taxon>
        <taxon>Pleosporales</taxon>
        <taxon>Massarineae</taxon>
        <taxon>Trematosphaeriaceae</taxon>
        <taxon>Trematosphaeria</taxon>
    </lineage>
</organism>
<feature type="compositionally biased region" description="Basic residues" evidence="6">
    <location>
        <begin position="413"/>
        <end position="422"/>
    </location>
</feature>
<dbReference type="InterPro" id="IPR000757">
    <property type="entry name" value="Beta-glucanase-like"/>
</dbReference>